<reference evidence="3 4" key="1">
    <citation type="journal article" date="2008" name="Nature">
        <title>The genome of the choanoflagellate Monosiga brevicollis and the origin of metazoans.</title>
        <authorList>
            <consortium name="JGI Sequencing"/>
            <person name="King N."/>
            <person name="Westbrook M.J."/>
            <person name="Young S.L."/>
            <person name="Kuo A."/>
            <person name="Abedin M."/>
            <person name="Chapman J."/>
            <person name="Fairclough S."/>
            <person name="Hellsten U."/>
            <person name="Isogai Y."/>
            <person name="Letunic I."/>
            <person name="Marr M."/>
            <person name="Pincus D."/>
            <person name="Putnam N."/>
            <person name="Rokas A."/>
            <person name="Wright K.J."/>
            <person name="Zuzow R."/>
            <person name="Dirks W."/>
            <person name="Good M."/>
            <person name="Goodstein D."/>
            <person name="Lemons D."/>
            <person name="Li W."/>
            <person name="Lyons J.B."/>
            <person name="Morris A."/>
            <person name="Nichols S."/>
            <person name="Richter D.J."/>
            <person name="Salamov A."/>
            <person name="Bork P."/>
            <person name="Lim W.A."/>
            <person name="Manning G."/>
            <person name="Miller W.T."/>
            <person name="McGinnis W."/>
            <person name="Shapiro H."/>
            <person name="Tjian R."/>
            <person name="Grigoriev I.V."/>
            <person name="Rokhsar D."/>
        </authorList>
    </citation>
    <scope>NUCLEOTIDE SEQUENCE [LARGE SCALE GENOMIC DNA]</scope>
    <source>
        <strain evidence="4">MX1 / ATCC 50154</strain>
    </source>
</reference>
<proteinExistence type="predicted"/>
<organism evidence="3 4">
    <name type="scientific">Monosiga brevicollis</name>
    <name type="common">Choanoflagellate</name>
    <dbReference type="NCBI Taxonomy" id="81824"/>
    <lineage>
        <taxon>Eukaryota</taxon>
        <taxon>Choanoflagellata</taxon>
        <taxon>Craspedida</taxon>
        <taxon>Salpingoecidae</taxon>
        <taxon>Monosiga</taxon>
    </lineage>
</organism>
<dbReference type="Proteomes" id="UP000001357">
    <property type="component" value="Unassembled WGS sequence"/>
</dbReference>
<accession>A9UP94</accession>
<protein>
    <submittedName>
        <fullName evidence="3">Uncharacterized protein</fullName>
    </submittedName>
</protein>
<keyword evidence="1" id="KW-0812">Transmembrane</keyword>
<keyword evidence="1" id="KW-0472">Membrane</keyword>
<evidence type="ECO:0000313" key="4">
    <source>
        <dbReference type="Proteomes" id="UP000001357"/>
    </source>
</evidence>
<evidence type="ECO:0000256" key="2">
    <source>
        <dbReference type="SAM" id="SignalP"/>
    </source>
</evidence>
<evidence type="ECO:0000256" key="1">
    <source>
        <dbReference type="SAM" id="Phobius"/>
    </source>
</evidence>
<sequence length="405" mass="44550">MRRVAWRGAGSPWLDLSPILALTLLVLPFGATEDFIDQSQTATTTTYLLPLAGVWQSFAPARNGTLTQIALKLGPDHSLGGCYELNARLAIYAGAGRSAFPYFDDDNLLHEQIVQQACDCTGHDCIEWRTWSLDVPVLVEADTTYAISLALTEHLVKQKRHRIGLMVADAYTRGSNNFAAAGYDYAFRTYLREAPVEDSEYLQPHIPSATHADKKGHSSTATSLSSSWSWALGVGSGFLVLVLVLLAFVARRRSTRSKTHTLNDPTTINEKEREWFSTDDAITEWRRRFGLAATTRSSTAWAAEDLSCLNAAQLDDDPQQSTELELLDDAFDEPTQIVMTTGTRAPRVGQAWTLEHFPRLDVVEIDDIELALVPTSQEADEHCPPAFEEPAHATVAGLPSDSASV</sequence>
<keyword evidence="2" id="KW-0732">Signal</keyword>
<dbReference type="AlphaFoldDB" id="A9UP94"/>
<feature type="transmembrane region" description="Helical" evidence="1">
    <location>
        <begin position="228"/>
        <end position="250"/>
    </location>
</feature>
<gene>
    <name evidence="3" type="ORF">MONBRDRAFT_22006</name>
</gene>
<dbReference type="GeneID" id="5887735"/>
<evidence type="ECO:0000313" key="3">
    <source>
        <dbReference type="EMBL" id="EDQ92834.1"/>
    </source>
</evidence>
<dbReference type="RefSeq" id="XP_001742596.1">
    <property type="nucleotide sequence ID" value="XM_001742544.1"/>
</dbReference>
<name>A9UP94_MONBE</name>
<dbReference type="KEGG" id="mbr:MONBRDRAFT_22006"/>
<keyword evidence="1" id="KW-1133">Transmembrane helix</keyword>
<keyword evidence="4" id="KW-1185">Reference proteome</keyword>
<feature type="signal peptide" evidence="2">
    <location>
        <begin position="1"/>
        <end position="32"/>
    </location>
</feature>
<dbReference type="InParanoid" id="A9UP94"/>
<feature type="chain" id="PRO_5002742276" evidence="2">
    <location>
        <begin position="33"/>
        <end position="405"/>
    </location>
</feature>
<dbReference type="EMBL" id="CH991543">
    <property type="protein sequence ID" value="EDQ92834.1"/>
    <property type="molecule type" value="Genomic_DNA"/>
</dbReference>